<gene>
    <name evidence="1" type="ORF">HNQ39_002539</name>
</gene>
<accession>A0A7W9W6M8</accession>
<keyword evidence="2" id="KW-1185">Reference proteome</keyword>
<dbReference type="RefSeq" id="WP_184196273.1">
    <property type="nucleotide sequence ID" value="NZ_JACHGW010000002.1"/>
</dbReference>
<protein>
    <recommendedName>
        <fullName evidence="3">ParB-like nuclease family protein</fullName>
    </recommendedName>
</protein>
<evidence type="ECO:0008006" key="3">
    <source>
        <dbReference type="Google" id="ProtNLM"/>
    </source>
</evidence>
<dbReference type="Proteomes" id="UP000520814">
    <property type="component" value="Unassembled WGS sequence"/>
</dbReference>
<comment type="caution">
    <text evidence="1">The sequence shown here is derived from an EMBL/GenBank/DDBJ whole genome shotgun (WGS) entry which is preliminary data.</text>
</comment>
<dbReference type="AlphaFoldDB" id="A0A7W9W6M8"/>
<organism evidence="1 2">
    <name type="scientific">Armatimonas rosea</name>
    <dbReference type="NCBI Taxonomy" id="685828"/>
    <lineage>
        <taxon>Bacteria</taxon>
        <taxon>Bacillati</taxon>
        <taxon>Armatimonadota</taxon>
        <taxon>Armatimonadia</taxon>
        <taxon>Armatimonadales</taxon>
        <taxon>Armatimonadaceae</taxon>
        <taxon>Armatimonas</taxon>
    </lineage>
</organism>
<dbReference type="InterPro" id="IPR036086">
    <property type="entry name" value="ParB/Sulfiredoxin_sf"/>
</dbReference>
<dbReference type="EMBL" id="JACHGW010000002">
    <property type="protein sequence ID" value="MBB6050748.1"/>
    <property type="molecule type" value="Genomic_DNA"/>
</dbReference>
<sequence length="152" mass="17281">MNLADPTDEAGVIFLSLTDQVFTFTDATGTQWHWNASAGMRLVEQTPRSPREFWPSEHGIDLAHLRERYADLDEEHAKTVDLSKPILFIPFKGGTSVLIDGWHRLYRAVSEGVDWLPCYELTPQEAEQVLVMKIPPRPKLAPMETKKGPRKP</sequence>
<reference evidence="1 2" key="1">
    <citation type="submission" date="2020-08" db="EMBL/GenBank/DDBJ databases">
        <title>Genomic Encyclopedia of Type Strains, Phase IV (KMG-IV): sequencing the most valuable type-strain genomes for metagenomic binning, comparative biology and taxonomic classification.</title>
        <authorList>
            <person name="Goeker M."/>
        </authorList>
    </citation>
    <scope>NUCLEOTIDE SEQUENCE [LARGE SCALE GENOMIC DNA]</scope>
    <source>
        <strain evidence="1 2">DSM 23562</strain>
    </source>
</reference>
<evidence type="ECO:0000313" key="2">
    <source>
        <dbReference type="Proteomes" id="UP000520814"/>
    </source>
</evidence>
<proteinExistence type="predicted"/>
<evidence type="ECO:0000313" key="1">
    <source>
        <dbReference type="EMBL" id="MBB6050748.1"/>
    </source>
</evidence>
<dbReference type="SUPFAM" id="SSF110849">
    <property type="entry name" value="ParB/Sulfiredoxin"/>
    <property type="match status" value="1"/>
</dbReference>
<name>A0A7W9W6M8_ARMRO</name>